<gene>
    <name evidence="2" type="ORF">BaRGS_00010759</name>
</gene>
<accession>A0ABD0LEP4</accession>
<protein>
    <recommendedName>
        <fullName evidence="4">CUB domain-containing protein</fullName>
    </recommendedName>
</protein>
<organism evidence="2 3">
    <name type="scientific">Batillaria attramentaria</name>
    <dbReference type="NCBI Taxonomy" id="370345"/>
    <lineage>
        <taxon>Eukaryota</taxon>
        <taxon>Metazoa</taxon>
        <taxon>Spiralia</taxon>
        <taxon>Lophotrochozoa</taxon>
        <taxon>Mollusca</taxon>
        <taxon>Gastropoda</taxon>
        <taxon>Caenogastropoda</taxon>
        <taxon>Sorbeoconcha</taxon>
        <taxon>Cerithioidea</taxon>
        <taxon>Batillariidae</taxon>
        <taxon>Batillaria</taxon>
    </lineage>
</organism>
<evidence type="ECO:0000313" key="3">
    <source>
        <dbReference type="Proteomes" id="UP001519460"/>
    </source>
</evidence>
<feature type="compositionally biased region" description="Basic residues" evidence="1">
    <location>
        <begin position="213"/>
        <end position="223"/>
    </location>
</feature>
<feature type="region of interest" description="Disordered" evidence="1">
    <location>
        <begin position="404"/>
        <end position="434"/>
    </location>
</feature>
<sequence>MLCASCTALRTLSDGFSLFDIDGGRHFTYAVVPEVHLEQVKLEFYDVHLPTNNCDDIKVDVYTNGYVRSPMDHTRTLCDTDALNDFTASSVQGFSVLVVSSGNVTKGQVNARFTAKGASRSTFPPRPSFAGWMPTGELIRSVKPYLRSTVEVAAEPNDVFRPPSDLVRINLCGRHFDLSRSACYRIPRIKLILERRTSSLPDSSDWNVDSKADKRHRRSKRAGRTSLRDALTHILPRENVRRKYSARLHASTNASLARRDYSRGKMAMNTYRSTIELDAENRTVNHTDDGKSEVETPVRTEANRKSASQPTATEQGTNSQASDDALGDLSPGWAHSTNETSRDRASRKEIPMWKRLLREPAVQPFISESEDRSFSQSSTESTLAKFKGHLRKLTMITMACFQSATSPGTTKSSVDPSLNTTETNTDPNLNSTRIIIDPYPNTTQVDMDRPASYNTHAEIIQSETAKMPALKWSYDNSQRKSSSTLKDVVSPFSRKMSPPAKKRSTDSQSGVRSSFTQRRPSSSKHERVSSSSAADTILLRRHAGTWDAMQESSSLRKTSPPTSWRLTPTVSPVTTQSWRPNLEKVIPAEGTSSKPGPSGCRDLNHSDTDIHTCYMPGVCRCGECDVARQ</sequence>
<reference evidence="2 3" key="1">
    <citation type="journal article" date="2023" name="Sci. Data">
        <title>Genome assembly of the Korean intertidal mud-creeper Batillaria attramentaria.</title>
        <authorList>
            <person name="Patra A.K."/>
            <person name="Ho P.T."/>
            <person name="Jun S."/>
            <person name="Lee S.J."/>
            <person name="Kim Y."/>
            <person name="Won Y.J."/>
        </authorList>
    </citation>
    <scope>NUCLEOTIDE SEQUENCE [LARGE SCALE GENOMIC DNA]</scope>
    <source>
        <strain evidence="2">Wonlab-2016</strain>
    </source>
</reference>
<keyword evidence="3" id="KW-1185">Reference proteome</keyword>
<comment type="caution">
    <text evidence="2">The sequence shown here is derived from an EMBL/GenBank/DDBJ whole genome shotgun (WGS) entry which is preliminary data.</text>
</comment>
<evidence type="ECO:0008006" key="4">
    <source>
        <dbReference type="Google" id="ProtNLM"/>
    </source>
</evidence>
<feature type="region of interest" description="Disordered" evidence="1">
    <location>
        <begin position="474"/>
        <end position="575"/>
    </location>
</feature>
<dbReference type="EMBL" id="JACVVK020000054">
    <property type="protein sequence ID" value="KAK7497888.1"/>
    <property type="molecule type" value="Genomic_DNA"/>
</dbReference>
<dbReference type="AlphaFoldDB" id="A0ABD0LEP4"/>
<evidence type="ECO:0000313" key="2">
    <source>
        <dbReference type="EMBL" id="KAK7497888.1"/>
    </source>
</evidence>
<dbReference type="Proteomes" id="UP001519460">
    <property type="component" value="Unassembled WGS sequence"/>
</dbReference>
<feature type="region of interest" description="Disordered" evidence="1">
    <location>
        <begin position="278"/>
        <end position="347"/>
    </location>
</feature>
<feature type="region of interest" description="Disordered" evidence="1">
    <location>
        <begin position="200"/>
        <end position="228"/>
    </location>
</feature>
<proteinExistence type="predicted"/>
<name>A0ABD0LEP4_9CAEN</name>
<feature type="compositionally biased region" description="Polar residues" evidence="1">
    <location>
        <begin position="506"/>
        <end position="520"/>
    </location>
</feature>
<feature type="compositionally biased region" description="Polar residues" evidence="1">
    <location>
        <begin position="404"/>
        <end position="433"/>
    </location>
</feature>
<feature type="compositionally biased region" description="Polar residues" evidence="1">
    <location>
        <begin position="550"/>
        <end position="575"/>
    </location>
</feature>
<feature type="compositionally biased region" description="Polar residues" evidence="1">
    <location>
        <begin position="474"/>
        <end position="485"/>
    </location>
</feature>
<feature type="compositionally biased region" description="Basic and acidic residues" evidence="1">
    <location>
        <begin position="279"/>
        <end position="304"/>
    </location>
</feature>
<evidence type="ECO:0000256" key="1">
    <source>
        <dbReference type="SAM" id="MobiDB-lite"/>
    </source>
</evidence>
<feature type="compositionally biased region" description="Polar residues" evidence="1">
    <location>
        <begin position="305"/>
        <end position="322"/>
    </location>
</feature>